<protein>
    <recommendedName>
        <fullName evidence="3">Helix-turn-helix domain-containing protein</fullName>
    </recommendedName>
</protein>
<dbReference type="SUPFAM" id="SSF46689">
    <property type="entry name" value="Homeodomain-like"/>
    <property type="match status" value="1"/>
</dbReference>
<dbReference type="RefSeq" id="WP_367186018.1">
    <property type="nucleotide sequence ID" value="NZ_CAKXZT010000152.1"/>
</dbReference>
<name>A0ABN8K9Y2_9HYPH</name>
<dbReference type="EMBL" id="CAKXZT010000152">
    <property type="protein sequence ID" value="CAH2407071.1"/>
    <property type="molecule type" value="Genomic_DNA"/>
</dbReference>
<dbReference type="Proteomes" id="UP001153050">
    <property type="component" value="Unassembled WGS sequence"/>
</dbReference>
<dbReference type="Pfam" id="PF13384">
    <property type="entry name" value="HTH_23"/>
    <property type="match status" value="1"/>
</dbReference>
<sequence>MKARMMMTPKGDRYIKYMTTTQPAPADTPTQAPKTDRYVYRFLTAPKKGGRPPTYRSEAAAALAEQGATLAEIAAELKCTVRTVSRWRLNYAEFREALDLGRHKKSDRTDRRAVGACCHRAARARPPCRCQGSRRGSCP</sequence>
<organism evidence="1 2">
    <name type="scientific">Mesorhizobium escarrei</name>
    <dbReference type="NCBI Taxonomy" id="666018"/>
    <lineage>
        <taxon>Bacteria</taxon>
        <taxon>Pseudomonadati</taxon>
        <taxon>Pseudomonadota</taxon>
        <taxon>Alphaproteobacteria</taxon>
        <taxon>Hyphomicrobiales</taxon>
        <taxon>Phyllobacteriaceae</taxon>
        <taxon>Mesorhizobium</taxon>
    </lineage>
</organism>
<evidence type="ECO:0000313" key="1">
    <source>
        <dbReference type="EMBL" id="CAH2407071.1"/>
    </source>
</evidence>
<accession>A0ABN8K9Y2</accession>
<gene>
    <name evidence="1" type="ORF">MES5069_550123</name>
</gene>
<dbReference type="InterPro" id="IPR009057">
    <property type="entry name" value="Homeodomain-like_sf"/>
</dbReference>
<comment type="caution">
    <text evidence="1">The sequence shown here is derived from an EMBL/GenBank/DDBJ whole genome shotgun (WGS) entry which is preliminary data.</text>
</comment>
<reference evidence="1 2" key="1">
    <citation type="submission" date="2022-03" db="EMBL/GenBank/DDBJ databases">
        <authorList>
            <person name="Brunel B."/>
        </authorList>
    </citation>
    <scope>NUCLEOTIDE SEQUENCE [LARGE SCALE GENOMIC DNA]</scope>
    <source>
        <strain evidence="1">STM5069sample</strain>
    </source>
</reference>
<dbReference type="Gene3D" id="1.10.10.60">
    <property type="entry name" value="Homeodomain-like"/>
    <property type="match status" value="1"/>
</dbReference>
<evidence type="ECO:0000313" key="2">
    <source>
        <dbReference type="Proteomes" id="UP001153050"/>
    </source>
</evidence>
<proteinExistence type="predicted"/>
<keyword evidence="2" id="KW-1185">Reference proteome</keyword>
<evidence type="ECO:0008006" key="3">
    <source>
        <dbReference type="Google" id="ProtNLM"/>
    </source>
</evidence>